<dbReference type="Proteomes" id="UP000822476">
    <property type="component" value="Unassembled WGS sequence"/>
</dbReference>
<accession>A0A8S9YQ27</accession>
<organism evidence="2 3">
    <name type="scientific">Paragonimus skrjabini miyazakii</name>
    <dbReference type="NCBI Taxonomy" id="59628"/>
    <lineage>
        <taxon>Eukaryota</taxon>
        <taxon>Metazoa</taxon>
        <taxon>Spiralia</taxon>
        <taxon>Lophotrochozoa</taxon>
        <taxon>Platyhelminthes</taxon>
        <taxon>Trematoda</taxon>
        <taxon>Digenea</taxon>
        <taxon>Plagiorchiida</taxon>
        <taxon>Troglotremata</taxon>
        <taxon>Troglotrematidae</taxon>
        <taxon>Paragonimus</taxon>
    </lineage>
</organism>
<dbReference type="InterPro" id="IPR028022">
    <property type="entry name" value="DUF4600"/>
</dbReference>
<gene>
    <name evidence="2" type="ORF">EG68_05700</name>
</gene>
<keyword evidence="1" id="KW-0175">Coiled coil</keyword>
<dbReference type="Pfam" id="PF15372">
    <property type="entry name" value="DUF4600"/>
    <property type="match status" value="1"/>
</dbReference>
<sequence>MSVDVCDSVAAAARADAIAQEKIWLSVLRQTNDKLAKSIEMIEAQLESIHDEGNEWKTRYEIQKEINDYYKKAFFISDQHIPKAKSILLNKATRRGSKIAKQLELDEDPNEMLEEYQDYMYRLCKELECRIEQEGKAYYWATDIRKRALIELNYTYVPAPTTKAVGEKTNKGDEFMLNPKPDKLRRTFHSKYGLTNHLGNVKKLPPMHF</sequence>
<feature type="coiled-coil region" evidence="1">
    <location>
        <begin position="25"/>
        <end position="52"/>
    </location>
</feature>
<dbReference type="PANTHER" id="PTHR28671:SF3">
    <property type="entry name" value="COILED-COIL DOMAIN-CONTAINING PROTEIN 169"/>
    <property type="match status" value="1"/>
</dbReference>
<keyword evidence="3" id="KW-1185">Reference proteome</keyword>
<reference evidence="2" key="1">
    <citation type="submission" date="2019-07" db="EMBL/GenBank/DDBJ databases">
        <title>Annotation for the trematode Paragonimus miyazaki's.</title>
        <authorList>
            <person name="Choi Y.-J."/>
        </authorList>
    </citation>
    <scope>NUCLEOTIDE SEQUENCE</scope>
    <source>
        <strain evidence="2">Japan</strain>
    </source>
</reference>
<evidence type="ECO:0000313" key="2">
    <source>
        <dbReference type="EMBL" id="KAF7256832.1"/>
    </source>
</evidence>
<protein>
    <submittedName>
        <fullName evidence="2">Uncharacterized protein</fullName>
    </submittedName>
</protein>
<dbReference type="OrthoDB" id="6615663at2759"/>
<comment type="caution">
    <text evidence="2">The sequence shown here is derived from an EMBL/GenBank/DDBJ whole genome shotgun (WGS) entry which is preliminary data.</text>
</comment>
<dbReference type="PANTHER" id="PTHR28671">
    <property type="entry name" value="COILED-COIL DOMAIN-CONTAINING PROTEIN 169"/>
    <property type="match status" value="1"/>
</dbReference>
<dbReference type="EMBL" id="JTDE01002820">
    <property type="protein sequence ID" value="KAF7256832.1"/>
    <property type="molecule type" value="Genomic_DNA"/>
</dbReference>
<evidence type="ECO:0000313" key="3">
    <source>
        <dbReference type="Proteomes" id="UP000822476"/>
    </source>
</evidence>
<dbReference type="AlphaFoldDB" id="A0A8S9YQ27"/>
<name>A0A8S9YQ27_9TREM</name>
<evidence type="ECO:0000256" key="1">
    <source>
        <dbReference type="SAM" id="Coils"/>
    </source>
</evidence>
<proteinExistence type="predicted"/>